<organism evidence="9 10">
    <name type="scientific">Desulfonema magnum</name>
    <dbReference type="NCBI Taxonomy" id="45655"/>
    <lineage>
        <taxon>Bacteria</taxon>
        <taxon>Pseudomonadati</taxon>
        <taxon>Thermodesulfobacteriota</taxon>
        <taxon>Desulfobacteria</taxon>
        <taxon>Desulfobacterales</taxon>
        <taxon>Desulfococcaceae</taxon>
        <taxon>Desulfonema</taxon>
    </lineage>
</organism>
<dbReference type="PANTHER" id="PTHR34184">
    <property type="entry name" value="UPF0718 PROTEIN YCGR"/>
    <property type="match status" value="1"/>
</dbReference>
<dbReference type="PANTHER" id="PTHR34184:SF4">
    <property type="entry name" value="UPF0718 PROTEIN YCGR"/>
    <property type="match status" value="1"/>
</dbReference>
<feature type="transmembrane region" description="Helical" evidence="8">
    <location>
        <begin position="188"/>
        <end position="210"/>
    </location>
</feature>
<comment type="similarity">
    <text evidence="2">Belongs to the UPF0718 family.</text>
</comment>
<proteinExistence type="inferred from homology"/>
<evidence type="ECO:0000256" key="2">
    <source>
        <dbReference type="ARBA" id="ARBA00006386"/>
    </source>
</evidence>
<feature type="transmembrane region" description="Helical" evidence="8">
    <location>
        <begin position="53"/>
        <end position="75"/>
    </location>
</feature>
<dbReference type="Pfam" id="PF03773">
    <property type="entry name" value="ArsP_1"/>
    <property type="match status" value="1"/>
</dbReference>
<keyword evidence="3" id="KW-1003">Cell membrane</keyword>
<evidence type="ECO:0000256" key="4">
    <source>
        <dbReference type="ARBA" id="ARBA00022692"/>
    </source>
</evidence>
<feature type="transmembrane region" description="Helical" evidence="8">
    <location>
        <begin position="20"/>
        <end position="41"/>
    </location>
</feature>
<comment type="subcellular location">
    <subcellularLocation>
        <location evidence="1">Cell membrane</location>
        <topology evidence="1">Multi-pass membrane protein</topology>
    </subcellularLocation>
</comment>
<dbReference type="InterPro" id="IPR005524">
    <property type="entry name" value="DUF318"/>
</dbReference>
<sequence length="387" mass="40489">MNFIISVFSESWNLLLEASVYILFGILVGGLLKVFLSPATVARHLGEGRFTSVFKAAILGIPIPLCSCGVLPAAVSLKKQGANSGATTAFLISTPESGADSIAITYALMDPIMTVARPVAAFFTAITAGLTENLLHAPGHGKNQVTADLSCTVDGCCDGIDCPPEVHKHHHSFAEKLGAGLRFALSDLWGDMACWFLLGVILGGFITVLVPEELMIMYLGGGLLSMLVMLAVGIPLYICATASTPIAAALILKGVSPGAVLVFLLVGPATNVTSLTVLFGILGKRATAIYLTTIALFSVGFGLILDQVYMGFGLSAQAVAGQASEMIPYSARLAGAAILLILSVKPLYLGLKSFFIKTSHDHHHHSDEASPASPLSPFKTPECRSST</sequence>
<gene>
    <name evidence="9" type="ORF">dnm_078820</name>
</gene>
<keyword evidence="5 8" id="KW-1133">Transmembrane helix</keyword>
<dbReference type="EMBL" id="CP061800">
    <property type="protein sequence ID" value="QTA91808.1"/>
    <property type="molecule type" value="Genomic_DNA"/>
</dbReference>
<dbReference type="RefSeq" id="WP_207679427.1">
    <property type="nucleotide sequence ID" value="NZ_CP061800.1"/>
</dbReference>
<feature type="region of interest" description="Disordered" evidence="7">
    <location>
        <begin position="365"/>
        <end position="387"/>
    </location>
</feature>
<protein>
    <submittedName>
        <fullName evidence="9">Permase DUF318</fullName>
    </submittedName>
</protein>
<evidence type="ECO:0000256" key="1">
    <source>
        <dbReference type="ARBA" id="ARBA00004651"/>
    </source>
</evidence>
<evidence type="ECO:0000256" key="7">
    <source>
        <dbReference type="SAM" id="MobiDB-lite"/>
    </source>
</evidence>
<keyword evidence="4 8" id="KW-0812">Transmembrane</keyword>
<feature type="transmembrane region" description="Helical" evidence="8">
    <location>
        <begin position="217"/>
        <end position="238"/>
    </location>
</feature>
<keyword evidence="10" id="KW-1185">Reference proteome</keyword>
<dbReference type="NCBIfam" id="NF033936">
    <property type="entry name" value="CuZnOut_SO0444"/>
    <property type="match status" value="1"/>
</dbReference>
<dbReference type="AlphaFoldDB" id="A0A975BUD5"/>
<evidence type="ECO:0000313" key="10">
    <source>
        <dbReference type="Proteomes" id="UP000663722"/>
    </source>
</evidence>
<dbReference type="GO" id="GO:0005886">
    <property type="term" value="C:plasma membrane"/>
    <property type="evidence" value="ECO:0007669"/>
    <property type="project" value="UniProtKB-SubCell"/>
</dbReference>
<feature type="transmembrane region" description="Helical" evidence="8">
    <location>
        <begin position="258"/>
        <end position="282"/>
    </location>
</feature>
<dbReference type="InterPro" id="IPR052923">
    <property type="entry name" value="UPF0718"/>
</dbReference>
<evidence type="ECO:0000256" key="3">
    <source>
        <dbReference type="ARBA" id="ARBA00022475"/>
    </source>
</evidence>
<evidence type="ECO:0000256" key="5">
    <source>
        <dbReference type="ARBA" id="ARBA00022989"/>
    </source>
</evidence>
<name>A0A975BUD5_9BACT</name>
<reference evidence="9" key="1">
    <citation type="journal article" date="2021" name="Microb. Physiol.">
        <title>Proteogenomic Insights into the Physiology of Marine, Sulfate-Reducing, Filamentous Desulfonema limicola and Desulfonema magnum.</title>
        <authorList>
            <person name="Schnaars V."/>
            <person name="Wohlbrand L."/>
            <person name="Scheve S."/>
            <person name="Hinrichs C."/>
            <person name="Reinhardt R."/>
            <person name="Rabus R."/>
        </authorList>
    </citation>
    <scope>NUCLEOTIDE SEQUENCE</scope>
    <source>
        <strain evidence="9">4be13</strain>
    </source>
</reference>
<accession>A0A975BUD5</accession>
<dbReference type="KEGG" id="dmm:dnm_078820"/>
<feature type="transmembrane region" description="Helical" evidence="8">
    <location>
        <begin position="329"/>
        <end position="348"/>
    </location>
</feature>
<dbReference type="Proteomes" id="UP000663722">
    <property type="component" value="Chromosome"/>
</dbReference>
<feature type="transmembrane region" description="Helical" evidence="8">
    <location>
        <begin position="289"/>
        <end position="309"/>
    </location>
</feature>
<keyword evidence="6 8" id="KW-0472">Membrane</keyword>
<evidence type="ECO:0000256" key="8">
    <source>
        <dbReference type="SAM" id="Phobius"/>
    </source>
</evidence>
<evidence type="ECO:0000313" key="9">
    <source>
        <dbReference type="EMBL" id="QTA91808.1"/>
    </source>
</evidence>
<evidence type="ECO:0000256" key="6">
    <source>
        <dbReference type="ARBA" id="ARBA00023136"/>
    </source>
</evidence>